<proteinExistence type="predicted"/>
<comment type="caution">
    <text evidence="1">The sequence shown here is derived from an EMBL/GenBank/DDBJ whole genome shotgun (WGS) entry which is preliminary data.</text>
</comment>
<feature type="non-terminal residue" evidence="1">
    <location>
        <position position="1"/>
    </location>
</feature>
<dbReference type="AlphaFoldDB" id="K0RZU4"/>
<evidence type="ECO:0000313" key="2">
    <source>
        <dbReference type="Proteomes" id="UP000266841"/>
    </source>
</evidence>
<evidence type="ECO:0000313" key="1">
    <source>
        <dbReference type="EMBL" id="EJK54306.1"/>
    </source>
</evidence>
<name>K0RZU4_THAOC</name>
<gene>
    <name evidence="1" type="ORF">THAOC_26083</name>
</gene>
<accession>K0RZU4</accession>
<protein>
    <submittedName>
        <fullName evidence="1">Uncharacterized protein</fullName>
    </submittedName>
</protein>
<keyword evidence="2" id="KW-1185">Reference proteome</keyword>
<dbReference type="EMBL" id="AGNL01036023">
    <property type="protein sequence ID" value="EJK54306.1"/>
    <property type="molecule type" value="Genomic_DNA"/>
</dbReference>
<dbReference type="Proteomes" id="UP000266841">
    <property type="component" value="Unassembled WGS sequence"/>
</dbReference>
<reference evidence="1 2" key="1">
    <citation type="journal article" date="2012" name="Genome Biol.">
        <title>Genome and low-iron response of an oceanic diatom adapted to chronic iron limitation.</title>
        <authorList>
            <person name="Lommer M."/>
            <person name="Specht M."/>
            <person name="Roy A.S."/>
            <person name="Kraemer L."/>
            <person name="Andreson R."/>
            <person name="Gutowska M.A."/>
            <person name="Wolf J."/>
            <person name="Bergner S.V."/>
            <person name="Schilhabel M.B."/>
            <person name="Klostermeier U.C."/>
            <person name="Beiko R.G."/>
            <person name="Rosenstiel P."/>
            <person name="Hippler M."/>
            <person name="Laroche J."/>
        </authorList>
    </citation>
    <scope>NUCLEOTIDE SEQUENCE [LARGE SCALE GENOMIC DNA]</scope>
    <source>
        <strain evidence="1 2">CCMP1005</strain>
    </source>
</reference>
<sequence>QRSDGDKNNGPEGLIQWPAEATICALPPHPAAAAASGDGHQVRKGYSKVREAQQHCGKGRRAAELGVKEAYYRALTFCMKGSTVDAGLADAWRGYQSAADELRSPDRDEGRRKQWIDAIGLMDCRRFCTYVGNLDSVIFMKIRLAGAGIQRPTSPGHKILLSLSLSLSLSYLLT</sequence>
<organism evidence="1 2">
    <name type="scientific">Thalassiosira oceanica</name>
    <name type="common">Marine diatom</name>
    <dbReference type="NCBI Taxonomy" id="159749"/>
    <lineage>
        <taxon>Eukaryota</taxon>
        <taxon>Sar</taxon>
        <taxon>Stramenopiles</taxon>
        <taxon>Ochrophyta</taxon>
        <taxon>Bacillariophyta</taxon>
        <taxon>Coscinodiscophyceae</taxon>
        <taxon>Thalassiosirophycidae</taxon>
        <taxon>Thalassiosirales</taxon>
        <taxon>Thalassiosiraceae</taxon>
        <taxon>Thalassiosira</taxon>
    </lineage>
</organism>